<sequence>MAKKKKNKIKKTNEERILDQHNIPYEEYSFEFLKRGASAFAEAEEQGIEPNSILKTIVLNANKDPKDYLVVCLSLLHEIDLKLIARQLGKKQVHLADNKNLINITGYVHGENTPIGISFKTDFPIYFDERIQDFTEVSVSAGKIGRSVRLNREALVELVKGEYIQVAK</sequence>
<protein>
    <recommendedName>
        <fullName evidence="4">Cys-tRNA(Pro)/Cys-tRNA(Cys) deacylase</fullName>
        <ecNumber evidence="4">4.2.-.-</ecNumber>
    </recommendedName>
</protein>
<dbReference type="RefSeq" id="WP_027107466.1">
    <property type="nucleotide sequence ID" value="NZ_JQBZ01000025.1"/>
</dbReference>
<comment type="caution">
    <text evidence="6">The sequence shown here is derived from an EMBL/GenBank/DDBJ whole genome shotgun (WGS) entry which is preliminary data.</text>
</comment>
<feature type="domain" description="YbaK/aminoacyl-tRNA synthetase-associated" evidence="5">
    <location>
        <begin position="41"/>
        <end position="157"/>
    </location>
</feature>
<dbReference type="PATRIC" id="fig|1122146.4.peg.1074"/>
<reference evidence="6 7" key="1">
    <citation type="journal article" date="2015" name="Genome Announc.">
        <title>Expanding the biotechnology potential of lactobacilli through comparative genomics of 213 strains and associated genera.</title>
        <authorList>
            <person name="Sun Z."/>
            <person name="Harris H.M."/>
            <person name="McCann A."/>
            <person name="Guo C."/>
            <person name="Argimon S."/>
            <person name="Zhang W."/>
            <person name="Yang X."/>
            <person name="Jeffery I.B."/>
            <person name="Cooney J.C."/>
            <person name="Kagawa T.F."/>
            <person name="Liu W."/>
            <person name="Song Y."/>
            <person name="Salvetti E."/>
            <person name="Wrobel A."/>
            <person name="Rasinkangas P."/>
            <person name="Parkhill J."/>
            <person name="Rea M.C."/>
            <person name="O'Sullivan O."/>
            <person name="Ritari J."/>
            <person name="Douillard F.P."/>
            <person name="Paul Ross R."/>
            <person name="Yang R."/>
            <person name="Briner A.E."/>
            <person name="Felis G.E."/>
            <person name="de Vos W.M."/>
            <person name="Barrangou R."/>
            <person name="Klaenhammer T.R."/>
            <person name="Caufield P.W."/>
            <person name="Cui Y."/>
            <person name="Zhang H."/>
            <person name="O'Toole P.W."/>
        </authorList>
    </citation>
    <scope>NUCLEOTIDE SEQUENCE [LARGE SCALE GENOMIC DNA]</scope>
    <source>
        <strain evidence="6 7">DSM 22408</strain>
    </source>
</reference>
<keyword evidence="3 4" id="KW-0456">Lyase</keyword>
<evidence type="ECO:0000256" key="4">
    <source>
        <dbReference type="PIRNR" id="PIRNR006181"/>
    </source>
</evidence>
<comment type="similarity">
    <text evidence="1 4">Belongs to the prolyl-tRNA editing family. YbaK/EbsC subfamily.</text>
</comment>
<organism evidence="6 7">
    <name type="scientific">Ligilactobacillus ceti DSM 22408</name>
    <dbReference type="NCBI Taxonomy" id="1122146"/>
    <lineage>
        <taxon>Bacteria</taxon>
        <taxon>Bacillati</taxon>
        <taxon>Bacillota</taxon>
        <taxon>Bacilli</taxon>
        <taxon>Lactobacillales</taxon>
        <taxon>Lactobacillaceae</taxon>
        <taxon>Ligilactobacillus</taxon>
    </lineage>
</organism>
<dbReference type="InterPro" id="IPR007214">
    <property type="entry name" value="YbaK/aa-tRNA-synth-assoc-dom"/>
</dbReference>
<dbReference type="Gene3D" id="3.90.960.10">
    <property type="entry name" value="YbaK/aminoacyl-tRNA synthetase-associated domain"/>
    <property type="match status" value="1"/>
</dbReference>
<keyword evidence="7" id="KW-1185">Reference proteome</keyword>
<evidence type="ECO:0000256" key="2">
    <source>
        <dbReference type="ARBA" id="ARBA00022917"/>
    </source>
</evidence>
<keyword evidence="2 4" id="KW-0648">Protein biosynthesis</keyword>
<dbReference type="InterPro" id="IPR036754">
    <property type="entry name" value="YbaK/aa-tRNA-synt-asso_dom_sf"/>
</dbReference>
<dbReference type="GO" id="GO:0002161">
    <property type="term" value="F:aminoacyl-tRNA deacylase activity"/>
    <property type="evidence" value="ECO:0007669"/>
    <property type="project" value="InterPro"/>
</dbReference>
<evidence type="ECO:0000256" key="3">
    <source>
        <dbReference type="ARBA" id="ARBA00023239"/>
    </source>
</evidence>
<proteinExistence type="inferred from homology"/>
<dbReference type="Pfam" id="PF04073">
    <property type="entry name" value="tRNA_edit"/>
    <property type="match status" value="1"/>
</dbReference>
<dbReference type="EMBL" id="JQBZ01000025">
    <property type="protein sequence ID" value="KRN89066.1"/>
    <property type="molecule type" value="Genomic_DNA"/>
</dbReference>
<dbReference type="PANTHER" id="PTHR30411:SF0">
    <property type="entry name" value="CYS-TRNA(PRO)_CYS-TRNA(CYS) DEACYLASE YBAK"/>
    <property type="match status" value="1"/>
</dbReference>
<dbReference type="Proteomes" id="UP000051500">
    <property type="component" value="Unassembled WGS sequence"/>
</dbReference>
<dbReference type="AlphaFoldDB" id="A0A0R2KRB2"/>
<accession>A0A0R2KRB2</accession>
<dbReference type="CDD" id="cd00002">
    <property type="entry name" value="YbaK_deacylase"/>
    <property type="match status" value="1"/>
</dbReference>
<evidence type="ECO:0000313" key="7">
    <source>
        <dbReference type="Proteomes" id="UP000051500"/>
    </source>
</evidence>
<dbReference type="PANTHER" id="PTHR30411">
    <property type="entry name" value="CYTOPLASMIC PROTEIN"/>
    <property type="match status" value="1"/>
</dbReference>
<dbReference type="InterPro" id="IPR004369">
    <property type="entry name" value="Prolyl-tRNA_editing_YbaK/EbsC"/>
</dbReference>
<dbReference type="eggNOG" id="COG2606">
    <property type="taxonomic scope" value="Bacteria"/>
</dbReference>
<evidence type="ECO:0000259" key="5">
    <source>
        <dbReference type="Pfam" id="PF04073"/>
    </source>
</evidence>
<dbReference type="OrthoDB" id="9809296at2"/>
<dbReference type="PIRSF" id="PIRSF006181">
    <property type="entry name" value="EbsC_YbaK"/>
    <property type="match status" value="1"/>
</dbReference>
<dbReference type="GO" id="GO:0006412">
    <property type="term" value="P:translation"/>
    <property type="evidence" value="ECO:0007669"/>
    <property type="project" value="UniProtKB-KW"/>
</dbReference>
<dbReference type="EC" id="4.2.-.-" evidence="4"/>
<dbReference type="SUPFAM" id="SSF55826">
    <property type="entry name" value="YbaK/ProRS associated domain"/>
    <property type="match status" value="1"/>
</dbReference>
<dbReference type="STRING" id="1122146.IV53_GL001039"/>
<gene>
    <name evidence="6" type="ORF">IV53_GL001039</name>
</gene>
<name>A0A0R2KRB2_9LACO</name>
<dbReference type="GO" id="GO:0016829">
    <property type="term" value="F:lyase activity"/>
    <property type="evidence" value="ECO:0007669"/>
    <property type="project" value="UniProtKB-KW"/>
</dbReference>
<evidence type="ECO:0000313" key="6">
    <source>
        <dbReference type="EMBL" id="KRN89066.1"/>
    </source>
</evidence>
<evidence type="ECO:0000256" key="1">
    <source>
        <dbReference type="ARBA" id="ARBA00009798"/>
    </source>
</evidence>